<dbReference type="InterPro" id="IPR038418">
    <property type="entry name" value="6-PTP_synth/QueD_sf"/>
</dbReference>
<sequence>MSHIAFEDDVYVATIHRADAPNGRTARYHMRKHFGELPCCHRSWANPGKRFFLHGCERTFEIEFACAQTELGTGLVVDVGAVGEIRSALRYQFDHTTLIAEDDPQRDLFELLAERGVVDLRIMENTGMEGSAAWAFETAERIVALATGGRVWVSRIEARESRNNVVTLIAGPVTAGGWA</sequence>
<gene>
    <name evidence="7" type="ORF">AWB90_11440</name>
</gene>
<proteinExistence type="inferred from homology"/>
<dbReference type="STRING" id="767916.AWB91_15435"/>
<evidence type="ECO:0000313" key="8">
    <source>
        <dbReference type="Proteomes" id="UP000193285"/>
    </source>
</evidence>
<organism evidence="7 8">
    <name type="scientific">Mycobacterium paraense</name>
    <dbReference type="NCBI Taxonomy" id="767916"/>
    <lineage>
        <taxon>Bacteria</taxon>
        <taxon>Bacillati</taxon>
        <taxon>Actinomycetota</taxon>
        <taxon>Actinomycetes</taxon>
        <taxon>Mycobacteriales</taxon>
        <taxon>Mycobacteriaceae</taxon>
        <taxon>Mycobacterium</taxon>
        <taxon>Mycobacterium simiae complex</taxon>
    </lineage>
</organism>
<comment type="caution">
    <text evidence="7">The sequence shown here is derived from an EMBL/GenBank/DDBJ whole genome shotgun (WGS) entry which is preliminary data.</text>
</comment>
<name>A0A1X2AD40_9MYCO</name>
<dbReference type="Gene3D" id="3.30.479.10">
    <property type="entry name" value="6-pyruvoyl tetrahydropterin synthase/QueD"/>
    <property type="match status" value="1"/>
</dbReference>
<dbReference type="Proteomes" id="UP000193285">
    <property type="component" value="Unassembled WGS sequence"/>
</dbReference>
<dbReference type="OrthoDB" id="9804698at2"/>
<dbReference type="RefSeq" id="WP_085244838.1">
    <property type="nucleotide sequence ID" value="NZ_LQPN01000039.1"/>
</dbReference>
<dbReference type="AlphaFoldDB" id="A0A1X2AD40"/>
<evidence type="ECO:0000256" key="4">
    <source>
        <dbReference type="ARBA" id="ARBA00018141"/>
    </source>
</evidence>
<comment type="pathway">
    <text evidence="1">Purine metabolism; 7-cyano-7-deazaguanine biosynthesis.</text>
</comment>
<evidence type="ECO:0000256" key="3">
    <source>
        <dbReference type="ARBA" id="ARBA00012982"/>
    </source>
</evidence>
<protein>
    <recommendedName>
        <fullName evidence="4">6-carboxy-5,6,7,8-tetrahydropterin synthase</fullName>
        <ecNumber evidence="3">4.1.2.50</ecNumber>
    </recommendedName>
    <alternativeName>
        <fullName evidence="5">Queuosine biosynthesis protein QueD</fullName>
    </alternativeName>
</protein>
<evidence type="ECO:0000313" key="7">
    <source>
        <dbReference type="EMBL" id="ORW48827.1"/>
    </source>
</evidence>
<reference evidence="7 8" key="1">
    <citation type="journal article" date="2015" name="Emerg. Microbes Infect.">
        <title>Characterization of 17 strains belonging to the Mycobacterium simiae complex and description of Mycobacterium paraense sp. nov.</title>
        <authorList>
            <person name="Fusco da Costa A.R."/>
            <person name="Fedrizzi T."/>
            <person name="Lopes M.L."/>
            <person name="Pecorari M."/>
            <person name="Oliveira da Costa W.L."/>
            <person name="Giacobazzi E."/>
            <person name="da Costa Bahia J.R."/>
            <person name="De Sanctis V."/>
            <person name="Batista Lima K.V."/>
            <person name="Bertorelli R."/>
            <person name="Grottola A."/>
            <person name="Fabio A."/>
            <person name="Mariottini A."/>
            <person name="Ferretti P."/>
            <person name="Di Leva F."/>
            <person name="Fregni Serpini G."/>
            <person name="Tagliazucchi S."/>
            <person name="Rumpianesi F."/>
            <person name="Jousson O."/>
            <person name="Segata N."/>
            <person name="Tortoli E."/>
        </authorList>
    </citation>
    <scope>NUCLEOTIDE SEQUENCE [LARGE SCALE GENOMIC DNA]</scope>
    <source>
        <strain evidence="7 8">IEC33</strain>
    </source>
</reference>
<dbReference type="EMBL" id="LQPN01000039">
    <property type="protein sequence ID" value="ORW48827.1"/>
    <property type="molecule type" value="Genomic_DNA"/>
</dbReference>
<evidence type="ECO:0000256" key="6">
    <source>
        <dbReference type="ARBA" id="ARBA00048807"/>
    </source>
</evidence>
<dbReference type="SUPFAM" id="SSF55620">
    <property type="entry name" value="Tetrahydrobiopterin biosynthesis enzymes-like"/>
    <property type="match status" value="1"/>
</dbReference>
<comment type="catalytic activity">
    <reaction evidence="6">
        <text>7,8-dihydroneopterin 3'-triphosphate + H2O = 6-carboxy-5,6,7,8-tetrahydropterin + triphosphate + acetaldehyde + 2 H(+)</text>
        <dbReference type="Rhea" id="RHEA:27966"/>
        <dbReference type="ChEBI" id="CHEBI:15343"/>
        <dbReference type="ChEBI" id="CHEBI:15377"/>
        <dbReference type="ChEBI" id="CHEBI:15378"/>
        <dbReference type="ChEBI" id="CHEBI:18036"/>
        <dbReference type="ChEBI" id="CHEBI:58462"/>
        <dbReference type="ChEBI" id="CHEBI:61032"/>
        <dbReference type="EC" id="4.1.2.50"/>
    </reaction>
</comment>
<dbReference type="Pfam" id="PF01242">
    <property type="entry name" value="PTPS"/>
    <property type="match status" value="1"/>
</dbReference>
<comment type="similarity">
    <text evidence="2">Belongs to the PTPS family. QueD subfamily.</text>
</comment>
<dbReference type="GO" id="GO:0070497">
    <property type="term" value="F:6-carboxytetrahydropterin synthase activity"/>
    <property type="evidence" value="ECO:0007669"/>
    <property type="project" value="UniProtKB-EC"/>
</dbReference>
<dbReference type="UniPathway" id="UPA00391"/>
<dbReference type="EC" id="4.1.2.50" evidence="3"/>
<evidence type="ECO:0000256" key="1">
    <source>
        <dbReference type="ARBA" id="ARBA00005061"/>
    </source>
</evidence>
<accession>A0A1X2AD40</accession>
<evidence type="ECO:0000256" key="5">
    <source>
        <dbReference type="ARBA" id="ARBA00031449"/>
    </source>
</evidence>
<dbReference type="InterPro" id="IPR007115">
    <property type="entry name" value="6-PTP_synth/QueD"/>
</dbReference>
<evidence type="ECO:0000256" key="2">
    <source>
        <dbReference type="ARBA" id="ARBA00008900"/>
    </source>
</evidence>